<dbReference type="PANTHER" id="PTHR37533">
    <property type="entry name" value="FLAGELLAR HOOK-LENGTH CONTROL PROTEIN"/>
    <property type="match status" value="1"/>
</dbReference>
<dbReference type="InterPro" id="IPR038610">
    <property type="entry name" value="FliK-like_C_sf"/>
</dbReference>
<dbReference type="EMBL" id="JARRAF010000006">
    <property type="protein sequence ID" value="MDK2123790.1"/>
    <property type="molecule type" value="Genomic_DNA"/>
</dbReference>
<feature type="compositionally biased region" description="Basic and acidic residues" evidence="1">
    <location>
        <begin position="89"/>
        <end position="98"/>
    </location>
</feature>
<keyword evidence="3" id="KW-0969">Cilium</keyword>
<name>A0ABT7DX96_9NEIS</name>
<keyword evidence="3" id="KW-0966">Cell projection</keyword>
<evidence type="ECO:0000259" key="2">
    <source>
        <dbReference type="Pfam" id="PF02120"/>
    </source>
</evidence>
<dbReference type="Proteomes" id="UP001172778">
    <property type="component" value="Unassembled WGS sequence"/>
</dbReference>
<feature type="compositionally biased region" description="Polar residues" evidence="1">
    <location>
        <begin position="30"/>
        <end position="42"/>
    </location>
</feature>
<dbReference type="PANTHER" id="PTHR37533:SF2">
    <property type="entry name" value="FLAGELLAR HOOK-LENGTH CONTROL PROTEIN"/>
    <property type="match status" value="1"/>
</dbReference>
<protein>
    <submittedName>
        <fullName evidence="3">Flagellar hook-length control protein FliK</fullName>
    </submittedName>
</protein>
<feature type="region of interest" description="Disordered" evidence="1">
    <location>
        <begin position="28"/>
        <end position="103"/>
    </location>
</feature>
<dbReference type="CDD" id="cd17470">
    <property type="entry name" value="T3SS_Flik_C"/>
    <property type="match status" value="1"/>
</dbReference>
<dbReference type="Gene3D" id="3.30.750.140">
    <property type="match status" value="1"/>
</dbReference>
<organism evidence="3 4">
    <name type="scientific">Parachitinimonas caeni</name>
    <dbReference type="NCBI Taxonomy" id="3031301"/>
    <lineage>
        <taxon>Bacteria</taxon>
        <taxon>Pseudomonadati</taxon>
        <taxon>Pseudomonadota</taxon>
        <taxon>Betaproteobacteria</taxon>
        <taxon>Neisseriales</taxon>
        <taxon>Chitinibacteraceae</taxon>
        <taxon>Parachitinimonas</taxon>
    </lineage>
</organism>
<accession>A0ABT7DX96</accession>
<evidence type="ECO:0000313" key="4">
    <source>
        <dbReference type="Proteomes" id="UP001172778"/>
    </source>
</evidence>
<reference evidence="3" key="1">
    <citation type="submission" date="2023-03" db="EMBL/GenBank/DDBJ databases">
        <title>Chitinimonas shenzhenensis gen. nov., sp. nov., a novel member of family Burkholderiaceae isolated from activated sludge collected in Shen Zhen, China.</title>
        <authorList>
            <person name="Wang X."/>
        </authorList>
    </citation>
    <scope>NUCLEOTIDE SEQUENCE</scope>
    <source>
        <strain evidence="3">DQS-5</strain>
    </source>
</reference>
<evidence type="ECO:0000313" key="3">
    <source>
        <dbReference type="EMBL" id="MDK2123790.1"/>
    </source>
</evidence>
<dbReference type="InterPro" id="IPR052563">
    <property type="entry name" value="FliK"/>
</dbReference>
<feature type="domain" description="Flagellar hook-length control protein-like C-terminal" evidence="2">
    <location>
        <begin position="260"/>
        <end position="343"/>
    </location>
</feature>
<feature type="compositionally biased region" description="Basic and acidic residues" evidence="1">
    <location>
        <begin position="47"/>
        <end position="57"/>
    </location>
</feature>
<sequence length="390" mass="40085">MPAATSLLINALASSNVANGRNASKVADANGQSFSQILTRQTQPEKPAAKPAERAPESKTPIPAPPDAKPQMEEASATSAPPDQASAKPDADRGDAAKDAATQTTAVDANQAAVNPALAALIQQLLAQSADKSVTLNGDLGGQDKAGVELVVDADQASKRSLKLPVDGGGEPSSERQTLPLLTAEAANKAADGVGAQRGEGSHQGASAFELEMAKARVATPQMNTEPIRIHNADAAGHTKVVIPVSEPVGAPGWGESVGQKVVMMVGQGQQDVEMQLNPPNLGPLEVKLSLNQGDATVTFLSAHAPVREALQSALPKLQEMLSESGIALVNVQVGSDNASQQQQAAEQFQQQAHSGRRQVFGEAPPSISPPGWERVALGASVPGGVNLFV</sequence>
<evidence type="ECO:0000256" key="1">
    <source>
        <dbReference type="SAM" id="MobiDB-lite"/>
    </source>
</evidence>
<comment type="caution">
    <text evidence="3">The sequence shown here is derived from an EMBL/GenBank/DDBJ whole genome shotgun (WGS) entry which is preliminary data.</text>
</comment>
<dbReference type="Pfam" id="PF02120">
    <property type="entry name" value="Flg_hook"/>
    <property type="match status" value="1"/>
</dbReference>
<gene>
    <name evidence="3" type="ORF">PZA18_06980</name>
</gene>
<keyword evidence="3" id="KW-0282">Flagellum</keyword>
<proteinExistence type="predicted"/>
<dbReference type="InterPro" id="IPR021136">
    <property type="entry name" value="Flagellar_hook_control-like_C"/>
</dbReference>
<keyword evidence="4" id="KW-1185">Reference proteome</keyword>